<protein>
    <submittedName>
        <fullName evidence="2">Uncharacterized protein</fullName>
    </submittedName>
</protein>
<gene>
    <name evidence="2" type="ORF">CPAG_07847</name>
</gene>
<organism evidence="2 3">
    <name type="scientific">Coccidioides posadasii RMSCC 3488</name>
    <dbReference type="NCBI Taxonomy" id="454284"/>
    <lineage>
        <taxon>Eukaryota</taxon>
        <taxon>Fungi</taxon>
        <taxon>Dikarya</taxon>
        <taxon>Ascomycota</taxon>
        <taxon>Pezizomycotina</taxon>
        <taxon>Eurotiomycetes</taxon>
        <taxon>Eurotiomycetidae</taxon>
        <taxon>Onygenales</taxon>
        <taxon>Onygenaceae</taxon>
        <taxon>Coccidioides</taxon>
    </lineage>
</organism>
<evidence type="ECO:0000313" key="3">
    <source>
        <dbReference type="Proteomes" id="UP000054567"/>
    </source>
</evidence>
<proteinExistence type="predicted"/>
<sequence length="227" mass="25210">MILPHVMKALPSTTKGTFGTIPMRSFRSPFSSAMGHNSQISWRISCRVMSTRFRSFPHLRGCPQVAPIVSSGNSASRRIPDARHFGLGRPSLYAGYSTTRRYTTQSKRGISADDYIQELQDLYEIAKDELEIATESTDSLTIYAESDRATLREAFDDLAHAYDAYTGATSSSSPSPKGQSEGAQRGAALDSSDIPVDIREEIKRRVGQRIRELRNAVEVLEERSKSE</sequence>
<name>A0A0J6FQ07_COCPO</name>
<dbReference type="EMBL" id="DS268113">
    <property type="protein sequence ID" value="KMM71540.1"/>
    <property type="molecule type" value="Genomic_DNA"/>
</dbReference>
<feature type="region of interest" description="Disordered" evidence="1">
    <location>
        <begin position="166"/>
        <end position="194"/>
    </location>
</feature>
<dbReference type="OrthoDB" id="273230at2759"/>
<evidence type="ECO:0000256" key="1">
    <source>
        <dbReference type="SAM" id="MobiDB-lite"/>
    </source>
</evidence>
<reference evidence="2 3" key="1">
    <citation type="submission" date="2007-06" db="EMBL/GenBank/DDBJ databases">
        <title>The Genome Sequence of Coccidioides posadasii RMSCC_3488.</title>
        <authorList>
            <consortium name="Coccidioides Genome Resources Consortium"/>
            <consortium name="The Broad Institute Genome Sequencing Platform"/>
            <person name="Henn M.R."/>
            <person name="Sykes S."/>
            <person name="Young S."/>
            <person name="Jaffe D."/>
            <person name="Berlin A."/>
            <person name="Alvarez P."/>
            <person name="Butler J."/>
            <person name="Gnerre S."/>
            <person name="Grabherr M."/>
            <person name="Mauceli E."/>
            <person name="Brockman W."/>
            <person name="Kodira C."/>
            <person name="Alvarado L."/>
            <person name="Zeng Q."/>
            <person name="Crawford M."/>
            <person name="Antoine C."/>
            <person name="Devon K."/>
            <person name="Galgiani J."/>
            <person name="Orsborn K."/>
            <person name="Lewis M.L."/>
            <person name="Nusbaum C."/>
            <person name="Galagan J."/>
            <person name="Birren B."/>
        </authorList>
    </citation>
    <scope>NUCLEOTIDE SEQUENCE [LARGE SCALE GENOMIC DNA]</scope>
    <source>
        <strain evidence="2 3">RMSCC 3488</strain>
    </source>
</reference>
<dbReference type="VEuPathDB" id="FungiDB:CPAG_07847"/>
<evidence type="ECO:0000313" key="2">
    <source>
        <dbReference type="EMBL" id="KMM71540.1"/>
    </source>
</evidence>
<reference evidence="3" key="3">
    <citation type="journal article" date="2010" name="Genome Res.">
        <title>Population genomic sequencing of Coccidioides fungi reveals recent hybridization and transposon control.</title>
        <authorList>
            <person name="Neafsey D.E."/>
            <person name="Barker B.M."/>
            <person name="Sharpton T.J."/>
            <person name="Stajich J.E."/>
            <person name="Park D.J."/>
            <person name="Whiston E."/>
            <person name="Hung C.-Y."/>
            <person name="McMahan C."/>
            <person name="White J."/>
            <person name="Sykes S."/>
            <person name="Heiman D."/>
            <person name="Young S."/>
            <person name="Zeng Q."/>
            <person name="Abouelleil A."/>
            <person name="Aftuck L."/>
            <person name="Bessette D."/>
            <person name="Brown A."/>
            <person name="FitzGerald M."/>
            <person name="Lui A."/>
            <person name="Macdonald J.P."/>
            <person name="Priest M."/>
            <person name="Orbach M.J."/>
            <person name="Galgiani J.N."/>
            <person name="Kirkland T.N."/>
            <person name="Cole G.T."/>
            <person name="Birren B.W."/>
            <person name="Henn M.R."/>
            <person name="Taylor J.W."/>
            <person name="Rounsley S.D."/>
        </authorList>
    </citation>
    <scope>NUCLEOTIDE SEQUENCE [LARGE SCALE GENOMIC DNA]</scope>
    <source>
        <strain evidence="3">RMSCC 3488</strain>
    </source>
</reference>
<accession>A0A0J6FQ07</accession>
<dbReference type="Proteomes" id="UP000054567">
    <property type="component" value="Unassembled WGS sequence"/>
</dbReference>
<reference evidence="3" key="2">
    <citation type="journal article" date="2009" name="Genome Res.">
        <title>Comparative genomic analyses of the human fungal pathogens Coccidioides and their relatives.</title>
        <authorList>
            <person name="Sharpton T.J."/>
            <person name="Stajich J.E."/>
            <person name="Rounsley S.D."/>
            <person name="Gardner M.J."/>
            <person name="Wortman J.R."/>
            <person name="Jordar V.S."/>
            <person name="Maiti R."/>
            <person name="Kodira C.D."/>
            <person name="Neafsey D.E."/>
            <person name="Zeng Q."/>
            <person name="Hung C.-Y."/>
            <person name="McMahan C."/>
            <person name="Muszewska A."/>
            <person name="Grynberg M."/>
            <person name="Mandel M.A."/>
            <person name="Kellner E.M."/>
            <person name="Barker B.M."/>
            <person name="Galgiani J.N."/>
            <person name="Orbach M.J."/>
            <person name="Kirkland T.N."/>
            <person name="Cole G.T."/>
            <person name="Henn M.R."/>
            <person name="Birren B.W."/>
            <person name="Taylor J.W."/>
        </authorList>
    </citation>
    <scope>NUCLEOTIDE SEQUENCE [LARGE SCALE GENOMIC DNA]</scope>
    <source>
        <strain evidence="3">RMSCC 3488</strain>
    </source>
</reference>
<dbReference type="AlphaFoldDB" id="A0A0J6FQ07"/>